<name>A0A1H1TT19_9CELL</name>
<keyword evidence="1" id="KW-1133">Transmembrane helix</keyword>
<evidence type="ECO:0000256" key="1">
    <source>
        <dbReference type="SAM" id="Phobius"/>
    </source>
</evidence>
<dbReference type="eggNOG" id="COG1388">
    <property type="taxonomic scope" value="Bacteria"/>
</dbReference>
<proteinExistence type="predicted"/>
<evidence type="ECO:0000313" key="3">
    <source>
        <dbReference type="EMBL" id="SDS63475.1"/>
    </source>
</evidence>
<organism evidence="3 4">
    <name type="scientific">Paraoerskovia marina</name>
    <dbReference type="NCBI Taxonomy" id="545619"/>
    <lineage>
        <taxon>Bacteria</taxon>
        <taxon>Bacillati</taxon>
        <taxon>Actinomycetota</taxon>
        <taxon>Actinomycetes</taxon>
        <taxon>Micrococcales</taxon>
        <taxon>Cellulomonadaceae</taxon>
        <taxon>Paraoerskovia</taxon>
    </lineage>
</organism>
<feature type="domain" description="LysM" evidence="2">
    <location>
        <begin position="62"/>
        <end position="112"/>
    </location>
</feature>
<accession>A0A1H1TT19</accession>
<keyword evidence="1" id="KW-0812">Transmembrane</keyword>
<dbReference type="Pfam" id="PF01476">
    <property type="entry name" value="LysM"/>
    <property type="match status" value="1"/>
</dbReference>
<dbReference type="EMBL" id="LT629776">
    <property type="protein sequence ID" value="SDS63475.1"/>
    <property type="molecule type" value="Genomic_DNA"/>
</dbReference>
<reference evidence="3 4" key="1">
    <citation type="submission" date="2016-10" db="EMBL/GenBank/DDBJ databases">
        <authorList>
            <person name="de Groot N.N."/>
        </authorList>
    </citation>
    <scope>NUCLEOTIDE SEQUENCE [LARGE SCALE GENOMIC DNA]</scope>
    <source>
        <strain evidence="3 4">DSM 22126</strain>
    </source>
</reference>
<evidence type="ECO:0000259" key="2">
    <source>
        <dbReference type="PROSITE" id="PS51782"/>
    </source>
</evidence>
<dbReference type="InterPro" id="IPR018392">
    <property type="entry name" value="LysM"/>
</dbReference>
<protein>
    <submittedName>
        <fullName evidence="3">LysM domain-containing protein</fullName>
    </submittedName>
</protein>
<evidence type="ECO:0000313" key="4">
    <source>
        <dbReference type="Proteomes" id="UP000185663"/>
    </source>
</evidence>
<dbReference type="InterPro" id="IPR036779">
    <property type="entry name" value="LysM_dom_sf"/>
</dbReference>
<dbReference type="Proteomes" id="UP000185663">
    <property type="component" value="Chromosome I"/>
</dbReference>
<dbReference type="AlphaFoldDB" id="A0A1H1TT19"/>
<keyword evidence="1" id="KW-0472">Membrane</keyword>
<gene>
    <name evidence="3" type="ORF">SAMN04489860_1995</name>
</gene>
<dbReference type="Gene3D" id="3.10.350.10">
    <property type="entry name" value="LysM domain"/>
    <property type="match status" value="1"/>
</dbReference>
<dbReference type="RefSeq" id="WP_172829058.1">
    <property type="nucleotide sequence ID" value="NZ_LT629776.1"/>
</dbReference>
<dbReference type="STRING" id="545619.SAMN04489860_1995"/>
<sequence>MTTLTLAPAGHRHTAGSLSSLRLTRRGRVVLAVLAATVGFVVSLLGARAVVADAPAAPVEVREVVVEPGDTLWSYASEMTVVGADVRDVLADIVELNGLQTSTLEIGQTVLLPVTSE</sequence>
<dbReference type="PROSITE" id="PS51782">
    <property type="entry name" value="LYSM"/>
    <property type="match status" value="1"/>
</dbReference>
<feature type="transmembrane region" description="Helical" evidence="1">
    <location>
        <begin position="29"/>
        <end position="51"/>
    </location>
</feature>
<keyword evidence="4" id="KW-1185">Reference proteome</keyword>